<name>A0A1E3PX92_LIPST</name>
<dbReference type="OrthoDB" id="10550659at2759"/>
<evidence type="ECO:0000313" key="3">
    <source>
        <dbReference type="Proteomes" id="UP000094385"/>
    </source>
</evidence>
<accession>A0A1E3PX92</accession>
<feature type="region of interest" description="Disordered" evidence="1">
    <location>
        <begin position="54"/>
        <end position="82"/>
    </location>
</feature>
<evidence type="ECO:0000313" key="2">
    <source>
        <dbReference type="EMBL" id="ODQ70045.1"/>
    </source>
</evidence>
<dbReference type="EMBL" id="KV454301">
    <property type="protein sequence ID" value="ODQ70045.1"/>
    <property type="molecule type" value="Genomic_DNA"/>
</dbReference>
<evidence type="ECO:0000256" key="1">
    <source>
        <dbReference type="SAM" id="MobiDB-lite"/>
    </source>
</evidence>
<sequence length="110" mass="12239">MRPDLPCSGSIPTLGIFEAETIELPLGPHPDLVLGADWMREIGLLDSIEKKLGTIKDSAEGTESGDEGTTVEDRDDYDDRQDTIDDIMRCASARVDRSWTPFWLRGQRSS</sequence>
<organism evidence="2 3">
    <name type="scientific">Lipomyces starkeyi NRRL Y-11557</name>
    <dbReference type="NCBI Taxonomy" id="675824"/>
    <lineage>
        <taxon>Eukaryota</taxon>
        <taxon>Fungi</taxon>
        <taxon>Dikarya</taxon>
        <taxon>Ascomycota</taxon>
        <taxon>Saccharomycotina</taxon>
        <taxon>Lipomycetes</taxon>
        <taxon>Lipomycetales</taxon>
        <taxon>Lipomycetaceae</taxon>
        <taxon>Lipomyces</taxon>
    </lineage>
</organism>
<dbReference type="AlphaFoldDB" id="A0A1E3PX92"/>
<proteinExistence type="predicted"/>
<feature type="compositionally biased region" description="Acidic residues" evidence="1">
    <location>
        <begin position="63"/>
        <end position="79"/>
    </location>
</feature>
<dbReference type="Proteomes" id="UP000094385">
    <property type="component" value="Unassembled WGS sequence"/>
</dbReference>
<gene>
    <name evidence="2" type="ORF">LIPSTDRAFT_173731</name>
</gene>
<keyword evidence="3" id="KW-1185">Reference proteome</keyword>
<protein>
    <submittedName>
        <fullName evidence="2">Uncharacterized protein</fullName>
    </submittedName>
</protein>
<reference evidence="2 3" key="1">
    <citation type="journal article" date="2016" name="Proc. Natl. Acad. Sci. U.S.A.">
        <title>Comparative genomics of biotechnologically important yeasts.</title>
        <authorList>
            <person name="Riley R."/>
            <person name="Haridas S."/>
            <person name="Wolfe K.H."/>
            <person name="Lopes M.R."/>
            <person name="Hittinger C.T."/>
            <person name="Goeker M."/>
            <person name="Salamov A.A."/>
            <person name="Wisecaver J.H."/>
            <person name="Long T.M."/>
            <person name="Calvey C.H."/>
            <person name="Aerts A.L."/>
            <person name="Barry K.W."/>
            <person name="Choi C."/>
            <person name="Clum A."/>
            <person name="Coughlan A.Y."/>
            <person name="Deshpande S."/>
            <person name="Douglass A.P."/>
            <person name="Hanson S.J."/>
            <person name="Klenk H.-P."/>
            <person name="LaButti K.M."/>
            <person name="Lapidus A."/>
            <person name="Lindquist E.A."/>
            <person name="Lipzen A.M."/>
            <person name="Meier-Kolthoff J.P."/>
            <person name="Ohm R.A."/>
            <person name="Otillar R.P."/>
            <person name="Pangilinan J.L."/>
            <person name="Peng Y."/>
            <person name="Rokas A."/>
            <person name="Rosa C.A."/>
            <person name="Scheuner C."/>
            <person name="Sibirny A.A."/>
            <person name="Slot J.C."/>
            <person name="Stielow J.B."/>
            <person name="Sun H."/>
            <person name="Kurtzman C.P."/>
            <person name="Blackwell M."/>
            <person name="Grigoriev I.V."/>
            <person name="Jeffries T.W."/>
        </authorList>
    </citation>
    <scope>NUCLEOTIDE SEQUENCE [LARGE SCALE GENOMIC DNA]</scope>
    <source>
        <strain evidence="2 3">NRRL Y-11557</strain>
    </source>
</reference>